<comment type="catalytic activity">
    <reaction evidence="1">
        <text>alpha-D-glucose 6-phosphate = beta-D-glucose 6-phosphate</text>
        <dbReference type="Rhea" id="RHEA:16249"/>
        <dbReference type="ChEBI" id="CHEBI:58225"/>
        <dbReference type="ChEBI" id="CHEBI:58247"/>
        <dbReference type="EC" id="5.1.3.15"/>
    </reaction>
</comment>
<dbReference type="PIRSF" id="PIRSF016020">
    <property type="entry name" value="PHexose_mutarotase"/>
    <property type="match status" value="1"/>
</dbReference>
<sequence>MDYETLAVISALSDNVTVRRLDNNKIVVIQHPKASAAIALHGGHVLSFKPVGGQETIWMSKQAIHDGKSALRGGVPICWPWFGRIGSPAHGFARNSEWQIAQHRENDHGVIVSLSLSDSPATRAIWPHQFELRLNVEITEQLKISLEIHNTDDHAWNFSGALHTYLNVADIHQTKITGMGSHYLDSLQQGKLCLGGEELQLTDTIDRVYTDPDAMIQVEDKQHQRTLSVTNSGHNSAVLWNPWQQGAESMGDMNDDGYLSMICVESTVHANHLDHGIELQSGESHTLATTISLS</sequence>
<accession>A0ABM8ZIB3</accession>
<evidence type="ECO:0000256" key="1">
    <source>
        <dbReference type="ARBA" id="ARBA00001096"/>
    </source>
</evidence>
<dbReference type="RefSeq" id="WP_237484817.1">
    <property type="nucleotide sequence ID" value="NZ_CAKLCM010000002.1"/>
</dbReference>
<keyword evidence="3 4" id="KW-0413">Isomerase</keyword>
<comment type="caution">
    <text evidence="5">The sequence shown here is derived from an EMBL/GenBank/DDBJ whole genome shotgun (WGS) entry which is preliminary data.</text>
</comment>
<dbReference type="InterPro" id="IPR014718">
    <property type="entry name" value="GH-type_carb-bd"/>
</dbReference>
<evidence type="ECO:0000256" key="4">
    <source>
        <dbReference type="PIRNR" id="PIRNR016020"/>
    </source>
</evidence>
<dbReference type="SUPFAM" id="SSF74650">
    <property type="entry name" value="Galactose mutarotase-like"/>
    <property type="match status" value="1"/>
</dbReference>
<gene>
    <name evidence="5" type="primary">yeaD</name>
    <name evidence="5" type="ORF">VHP8226_01903</name>
</gene>
<organism evidence="5 6">
    <name type="scientific">Vibrio hippocampi</name>
    <dbReference type="NCBI Taxonomy" id="654686"/>
    <lineage>
        <taxon>Bacteria</taxon>
        <taxon>Pseudomonadati</taxon>
        <taxon>Pseudomonadota</taxon>
        <taxon>Gammaproteobacteria</taxon>
        <taxon>Vibrionales</taxon>
        <taxon>Vibrionaceae</taxon>
        <taxon>Vibrio</taxon>
    </lineage>
</organism>
<reference evidence="5" key="1">
    <citation type="submission" date="2021-12" db="EMBL/GenBank/DDBJ databases">
        <authorList>
            <person name="Rodrigo-Torres L."/>
            <person name="Arahal R. D."/>
            <person name="Lucena T."/>
        </authorList>
    </citation>
    <scope>NUCLEOTIDE SEQUENCE</scope>
    <source>
        <strain evidence="5">CECT 8226</strain>
    </source>
</reference>
<keyword evidence="6" id="KW-1185">Reference proteome</keyword>
<name>A0ABM8ZIB3_9VIBR</name>
<dbReference type="PANTHER" id="PTHR11122">
    <property type="entry name" value="APOSPORY-ASSOCIATED PROTEIN C-RELATED"/>
    <property type="match status" value="1"/>
</dbReference>
<evidence type="ECO:0000256" key="2">
    <source>
        <dbReference type="ARBA" id="ARBA00005866"/>
    </source>
</evidence>
<dbReference type="InterPro" id="IPR008183">
    <property type="entry name" value="Aldose_1/G6P_1-epimerase"/>
</dbReference>
<dbReference type="GO" id="GO:0047938">
    <property type="term" value="F:glucose-6-phosphate 1-epimerase activity"/>
    <property type="evidence" value="ECO:0007669"/>
    <property type="project" value="UniProtKB-EC"/>
</dbReference>
<dbReference type="Proteomes" id="UP000838160">
    <property type="component" value="Unassembled WGS sequence"/>
</dbReference>
<dbReference type="InterPro" id="IPR011013">
    <property type="entry name" value="Gal_mutarotase_sf_dom"/>
</dbReference>
<dbReference type="Gene3D" id="2.70.98.10">
    <property type="match status" value="1"/>
</dbReference>
<dbReference type="Pfam" id="PF01263">
    <property type="entry name" value="Aldose_epim"/>
    <property type="match status" value="1"/>
</dbReference>
<evidence type="ECO:0000313" key="5">
    <source>
        <dbReference type="EMBL" id="CAH0526549.1"/>
    </source>
</evidence>
<dbReference type="InterPro" id="IPR025532">
    <property type="entry name" value="G6P_1-epimerase"/>
</dbReference>
<proteinExistence type="inferred from homology"/>
<dbReference type="PANTHER" id="PTHR11122:SF13">
    <property type="entry name" value="GLUCOSE-6-PHOSPHATE 1-EPIMERASE"/>
    <property type="match status" value="1"/>
</dbReference>
<dbReference type="EC" id="5.1.3.15" evidence="4"/>
<dbReference type="EMBL" id="CAKLCM010000002">
    <property type="protein sequence ID" value="CAH0526549.1"/>
    <property type="molecule type" value="Genomic_DNA"/>
</dbReference>
<evidence type="ECO:0000256" key="3">
    <source>
        <dbReference type="ARBA" id="ARBA00023235"/>
    </source>
</evidence>
<protein>
    <recommendedName>
        <fullName evidence="4">Putative glucose-6-phosphate 1-epimerase</fullName>
        <ecNumber evidence="4">5.1.3.15</ecNumber>
    </recommendedName>
</protein>
<comment type="similarity">
    <text evidence="2 4">Belongs to the glucose-6-phosphate 1-epimerase family.</text>
</comment>
<dbReference type="CDD" id="cd09020">
    <property type="entry name" value="D-hex-6-P-epi_like"/>
    <property type="match status" value="1"/>
</dbReference>
<evidence type="ECO:0000313" key="6">
    <source>
        <dbReference type="Proteomes" id="UP000838160"/>
    </source>
</evidence>